<keyword evidence="1" id="KW-0812">Transmembrane</keyword>
<sequence length="1176" mass="128956">MKFKPNPFHGFRCLARQARGFALIITISLMVLLSLLAVGLLTLSSISLRGSSSGDAMQEARTNARMALALAIGQLQKEAGRDDRITAPAPLTSEYFPLGVTGVWDAWERGDLVEAPDDKESRFKAWLTSGAYVDSSAAPSSSRPPIPPEEDENAVTLLGENALGEIPGREAELRRQQLRAYPIGVSSGTTRGRLAWMTVDESVKARFDLEDQDELTQGTSLARKVSRAAAPSRLGVFALDYLSELRPDDQLANRLASFDTAVMGTQIEQLRSYRPDLTPWSVSLMTDPVDGGFKQDFSTLASEGEDVVAEMGTLYDQAGLPSNVADPRMRTLAEYHNLYQHVGESTTYARRVASGEMGATLPRSHRPYTVAGSRLRMGAAAAPDGQVLMPSIVRVDMIFSLVARDPHGRWATDHRAAGRQYMLHLLYLPVVTIHNPYDIPLVFDSMNISFKDVPIGFKFYINNRAMTNELLPLNNLYIDFANSNSTKTFGMDFKSDLSGRTQPIRLEPGQTRLFGTPGVSPDWTWNDESAGSGKDGAALFDWRNDKTVDFDILPRLITQSTTSGAGFDVDWLAGRSKTAAAANSTVDGTIGLKVSDRISVEWGPVSQPDNEFSVQMTLNNRPAGIFRLQYGNEARLKEIVEEGTSVRYPDERSFPAMYPDPDNDPPLIARDIYERSGETMADYVRARPFALFSFSGKTTVESFVPARPYADSSTGNFFADIDLSRGKEAPGDQPYELVMMPIQAGTSVIEENRAEEEGYFFGGNGSLYGSPRATFYEVPRAPLQSLAQFRHANLANSGVHPFMTYTVGESWAHPEIPTDQLRSNQTSSGVGALDHTYLCNTALWDHFFLSTMCDYDGDAFSSESRDAETVRQEFFEGKGELLNPRFVSLVSKEEAGKAAKSLEGRDGPRTAGRYLGLAGGFNVNSTSVDAWMALLSSLRETQIACQEKPLVDTGALTPFPRVRYPAGTAVDGQGSDPTFGSAHEPLWQGFRQIDHDHLRELAENLVDQVRERGPFLSLSEFVNRRLGPSGDEASLRGAIASAIEKTDINHIAEGEGIELAQGNLGEHDWASPGAVLGSNTVGAPCSLTQGDVLTALGSQLTVRGDTFVVRAYGESDAKTGQPRARAWCEAVVQRMPDFVDPSDTPETRFDELSEVNETFGRRFEMRSFRWLAPGEI</sequence>
<name>A0ABP9UT08_9BACT</name>
<feature type="transmembrane region" description="Helical" evidence="1">
    <location>
        <begin position="21"/>
        <end position="43"/>
    </location>
</feature>
<evidence type="ECO:0000313" key="2">
    <source>
        <dbReference type="EMBL" id="GAA5484670.1"/>
    </source>
</evidence>
<gene>
    <name evidence="2" type="ORF">Hsar01_03916</name>
</gene>
<dbReference type="Proteomes" id="UP001476282">
    <property type="component" value="Unassembled WGS sequence"/>
</dbReference>
<accession>A0ABP9UT08</accession>
<dbReference type="RefSeq" id="WP_353568777.1">
    <property type="nucleotide sequence ID" value="NZ_BAABRI010000031.1"/>
</dbReference>
<protein>
    <recommendedName>
        <fullName evidence="4">Verru_Chthon cassette protein A</fullName>
    </recommendedName>
</protein>
<comment type="caution">
    <text evidence="2">The sequence shown here is derived from an EMBL/GenBank/DDBJ whole genome shotgun (WGS) entry which is preliminary data.</text>
</comment>
<keyword evidence="1" id="KW-1133">Transmembrane helix</keyword>
<dbReference type="EMBL" id="BAABRI010000031">
    <property type="protein sequence ID" value="GAA5484670.1"/>
    <property type="molecule type" value="Genomic_DNA"/>
</dbReference>
<keyword evidence="1" id="KW-0472">Membrane</keyword>
<evidence type="ECO:0000313" key="3">
    <source>
        <dbReference type="Proteomes" id="UP001476282"/>
    </source>
</evidence>
<organism evidence="2 3">
    <name type="scientific">Haloferula sargassicola</name>
    <dbReference type="NCBI Taxonomy" id="490096"/>
    <lineage>
        <taxon>Bacteria</taxon>
        <taxon>Pseudomonadati</taxon>
        <taxon>Verrucomicrobiota</taxon>
        <taxon>Verrucomicrobiia</taxon>
        <taxon>Verrucomicrobiales</taxon>
        <taxon>Verrucomicrobiaceae</taxon>
        <taxon>Haloferula</taxon>
    </lineage>
</organism>
<evidence type="ECO:0008006" key="4">
    <source>
        <dbReference type="Google" id="ProtNLM"/>
    </source>
</evidence>
<evidence type="ECO:0000256" key="1">
    <source>
        <dbReference type="SAM" id="Phobius"/>
    </source>
</evidence>
<keyword evidence="3" id="KW-1185">Reference proteome</keyword>
<proteinExistence type="predicted"/>
<reference evidence="2 3" key="1">
    <citation type="submission" date="2024-02" db="EMBL/GenBank/DDBJ databases">
        <title>Haloferula sargassicola NBRC 104335.</title>
        <authorList>
            <person name="Ichikawa N."/>
            <person name="Katano-Makiyama Y."/>
            <person name="Hidaka K."/>
        </authorList>
    </citation>
    <scope>NUCLEOTIDE SEQUENCE [LARGE SCALE GENOMIC DNA]</scope>
    <source>
        <strain evidence="2 3">NBRC 104335</strain>
    </source>
</reference>